<dbReference type="Proteomes" id="UP000218023">
    <property type="component" value="Unassembled WGS sequence"/>
</dbReference>
<dbReference type="PIRSF" id="PIRSF012641">
    <property type="entry name" value="UCP012641"/>
    <property type="match status" value="1"/>
</dbReference>
<gene>
    <name evidence="2" type="ORF">CK240_03690</name>
</gene>
<accession>A0A2A2GN75</accession>
<dbReference type="RefSeq" id="WP_095638978.1">
    <property type="nucleotide sequence ID" value="NZ_NSJZ01000002.1"/>
</dbReference>
<evidence type="ECO:0000259" key="1">
    <source>
        <dbReference type="Pfam" id="PF10005"/>
    </source>
</evidence>
<keyword evidence="3" id="KW-1185">Reference proteome</keyword>
<dbReference type="Gene3D" id="3.40.390.70">
    <property type="match status" value="1"/>
</dbReference>
<feature type="domain" description="Zinc-ribbon" evidence="1">
    <location>
        <begin position="3"/>
        <end position="93"/>
    </location>
</feature>
<dbReference type="InterPro" id="IPR011201">
    <property type="entry name" value="Zinc-ribbon_6_bact"/>
</dbReference>
<comment type="caution">
    <text evidence="2">The sequence shown here is derived from an EMBL/GenBank/DDBJ whole genome shotgun (WGS) entry which is preliminary data.</text>
</comment>
<dbReference type="Pfam" id="PF10005">
    <property type="entry name" value="Zn_ribbon_DZR_6"/>
    <property type="match status" value="1"/>
</dbReference>
<dbReference type="EMBL" id="NSJZ01000002">
    <property type="protein sequence ID" value="PAU98295.1"/>
    <property type="molecule type" value="Genomic_DNA"/>
</dbReference>
<proteinExistence type="predicted"/>
<evidence type="ECO:0000313" key="3">
    <source>
        <dbReference type="Proteomes" id="UP000218023"/>
    </source>
</evidence>
<dbReference type="Pfam" id="PF15887">
    <property type="entry name" value="Peptidase_Mx"/>
    <property type="match status" value="1"/>
</dbReference>
<organism evidence="2 3">
    <name type="scientific">Paracoccus salipaludis</name>
    <dbReference type="NCBI Taxonomy" id="2032623"/>
    <lineage>
        <taxon>Bacteria</taxon>
        <taxon>Pseudomonadati</taxon>
        <taxon>Pseudomonadota</taxon>
        <taxon>Alphaproteobacteria</taxon>
        <taxon>Rhodobacterales</taxon>
        <taxon>Paracoccaceae</taxon>
        <taxon>Paracoccus</taxon>
    </lineage>
</organism>
<dbReference type="AlphaFoldDB" id="A0A2A2GN75"/>
<sequence length="359" mass="40488">MQLFECQNCGQTLHFENRFCGRCNHRLGYVAARQALVALRQGGELWFPIDAPHESYRFCANAEHDVCNWLVPAGGTRIFCEACSHNRTIPDLSVEGNLERWRRIEDAKHRLFYSLIQFGLPLVTRAEDPEGLVLDMIADPDDPNADKVLTGHASGLITINIAEADDAERESRRTGMGELYRTLLGHFRHEVGHYYWDRLVRDGDPAVLEQFRALFGDEREDYAEALNRHYAQGPAPDWRERCISAYASAHPWEDFAETWAHYLHIVDTLGTAGAYGLRLRPDVDQAGELATRIDFDSYRGQTIEALVDAWTPLTLAVNSLNRSMGLADLYPFVLSTPVITKLGFVHDLIASAQTTGRNG</sequence>
<evidence type="ECO:0000313" key="2">
    <source>
        <dbReference type="EMBL" id="PAU98295.1"/>
    </source>
</evidence>
<reference evidence="2 3" key="1">
    <citation type="submission" date="2017-09" db="EMBL/GenBank/DDBJ databases">
        <title>Paracoccus alkalisoli sp. nov., isolated from saline alkaline soil.</title>
        <authorList>
            <person name="Dong X."/>
            <person name="Zhang G."/>
        </authorList>
    </citation>
    <scope>NUCLEOTIDE SEQUENCE [LARGE SCALE GENOMIC DNA]</scope>
    <source>
        <strain evidence="2 3">WN007</strain>
    </source>
</reference>
<dbReference type="InterPro" id="IPR031321">
    <property type="entry name" value="UCP012641"/>
</dbReference>
<name>A0A2A2GN75_9RHOB</name>
<protein>
    <recommendedName>
        <fullName evidence="1">Zinc-ribbon domain-containing protein</fullName>
    </recommendedName>
</protein>
<dbReference type="OrthoDB" id="256753at2"/>